<organism evidence="2 3">
    <name type="scientific">Exserohilum turcicum (strain 28A)</name>
    <name type="common">Northern leaf blight fungus</name>
    <name type="synonym">Setosphaeria turcica</name>
    <dbReference type="NCBI Taxonomy" id="671987"/>
    <lineage>
        <taxon>Eukaryota</taxon>
        <taxon>Fungi</taxon>
        <taxon>Dikarya</taxon>
        <taxon>Ascomycota</taxon>
        <taxon>Pezizomycotina</taxon>
        <taxon>Dothideomycetes</taxon>
        <taxon>Pleosporomycetidae</taxon>
        <taxon>Pleosporales</taxon>
        <taxon>Pleosporineae</taxon>
        <taxon>Pleosporaceae</taxon>
        <taxon>Exserohilum</taxon>
    </lineage>
</organism>
<reference evidence="2 3" key="1">
    <citation type="journal article" date="2012" name="PLoS Pathog.">
        <title>Diverse lifestyles and strategies of plant pathogenesis encoded in the genomes of eighteen Dothideomycetes fungi.</title>
        <authorList>
            <person name="Ohm R.A."/>
            <person name="Feau N."/>
            <person name="Henrissat B."/>
            <person name="Schoch C.L."/>
            <person name="Horwitz B.A."/>
            <person name="Barry K.W."/>
            <person name="Condon B.J."/>
            <person name="Copeland A.C."/>
            <person name="Dhillon B."/>
            <person name="Glaser F."/>
            <person name="Hesse C.N."/>
            <person name="Kosti I."/>
            <person name="LaButti K."/>
            <person name="Lindquist E.A."/>
            <person name="Lucas S."/>
            <person name="Salamov A.A."/>
            <person name="Bradshaw R.E."/>
            <person name="Ciuffetti L."/>
            <person name="Hamelin R.C."/>
            <person name="Kema G.H.J."/>
            <person name="Lawrence C."/>
            <person name="Scott J.A."/>
            <person name="Spatafora J.W."/>
            <person name="Turgeon B.G."/>
            <person name="de Wit P.J.G.M."/>
            <person name="Zhong S."/>
            <person name="Goodwin S.B."/>
            <person name="Grigoriev I.V."/>
        </authorList>
    </citation>
    <scope>NUCLEOTIDE SEQUENCE [LARGE SCALE GENOMIC DNA]</scope>
    <source>
        <strain evidence="3">28A</strain>
    </source>
</reference>
<sequence length="560" mass="61713">MAELKANLGPYRLKVALEADRQGANCFVLDVGHDEDGNQVASLDHVNEIVYKYISNIENLYQPTTKLYVVGDWNVTPKEERPETEGLNHPMDKLRVKSRAEQEWYEASKKIAKLVDHMPGLKELTWMAGLPFMSMMWETLSTSLTKLIIDLGQPVRVEQDGDIEYKSYITQSKMKPLVQQTQLKELRLFRMHDSMQPVIWEAIFRNVAESGVRVADLQMAAEPIVRANHWHKAENVVGLTVPKQDSKEQEYKGIEGKGVLHHSFGTGEYLDAFCMRKARIAAGLDELKPLPLWCLKLDGFVVDYLPFEHELSRIALLTCGNDCIDSGLRAPKTPCTPHNRWGKIVNNAPSHCLIQWPNWTGVFDDHGHQRDNHGAVVSQETGLSTPANELPSPSPAPLTKEFLHLKDLGDALDEADKNGGCSAALPEVVTEAAATTPTTMASDVSICGSEEPTPSVGTAGRSSPKLSLLDGSASSGTISPMIRSQILGDEGMMESMISTDSSFDHVSPRDVEAGSYVAAHDYDGTASDSKSESKTGIFKHKVRRSLEWLSGSRSGSGEAF</sequence>
<proteinExistence type="predicted"/>
<dbReference type="eggNOG" id="ENOG502SP1S">
    <property type="taxonomic scope" value="Eukaryota"/>
</dbReference>
<dbReference type="EMBL" id="KB908866">
    <property type="protein sequence ID" value="EOA81544.1"/>
    <property type="molecule type" value="Genomic_DNA"/>
</dbReference>
<gene>
    <name evidence="2" type="ORF">SETTUDRAFT_23931</name>
</gene>
<name>R0JVN2_EXST2</name>
<feature type="region of interest" description="Disordered" evidence="1">
    <location>
        <begin position="441"/>
        <end position="474"/>
    </location>
</feature>
<dbReference type="GeneID" id="19402720"/>
<protein>
    <submittedName>
        <fullName evidence="2">Uncharacterized protein</fullName>
    </submittedName>
</protein>
<dbReference type="Proteomes" id="UP000016935">
    <property type="component" value="Unassembled WGS sequence"/>
</dbReference>
<evidence type="ECO:0000313" key="3">
    <source>
        <dbReference type="Proteomes" id="UP000016935"/>
    </source>
</evidence>
<reference evidence="2 3" key="2">
    <citation type="journal article" date="2013" name="PLoS Genet.">
        <title>Comparative genome structure, secondary metabolite, and effector coding capacity across Cochliobolus pathogens.</title>
        <authorList>
            <person name="Condon B.J."/>
            <person name="Leng Y."/>
            <person name="Wu D."/>
            <person name="Bushley K.E."/>
            <person name="Ohm R.A."/>
            <person name="Otillar R."/>
            <person name="Martin J."/>
            <person name="Schackwitz W."/>
            <person name="Grimwood J."/>
            <person name="MohdZainudin N."/>
            <person name="Xue C."/>
            <person name="Wang R."/>
            <person name="Manning V.A."/>
            <person name="Dhillon B."/>
            <person name="Tu Z.J."/>
            <person name="Steffenson B.J."/>
            <person name="Salamov A."/>
            <person name="Sun H."/>
            <person name="Lowry S."/>
            <person name="LaButti K."/>
            <person name="Han J."/>
            <person name="Copeland A."/>
            <person name="Lindquist E."/>
            <person name="Barry K."/>
            <person name="Schmutz J."/>
            <person name="Baker S.E."/>
            <person name="Ciuffetti L.M."/>
            <person name="Grigoriev I.V."/>
            <person name="Zhong S."/>
            <person name="Turgeon B.G."/>
        </authorList>
    </citation>
    <scope>NUCLEOTIDE SEQUENCE [LARGE SCALE GENOMIC DNA]</scope>
    <source>
        <strain evidence="3">28A</strain>
    </source>
</reference>
<dbReference type="RefSeq" id="XP_008030619.1">
    <property type="nucleotide sequence ID" value="XM_008032428.1"/>
</dbReference>
<dbReference type="AlphaFoldDB" id="R0JVN2"/>
<evidence type="ECO:0000313" key="2">
    <source>
        <dbReference type="EMBL" id="EOA81544.1"/>
    </source>
</evidence>
<keyword evidence="3" id="KW-1185">Reference proteome</keyword>
<dbReference type="OrthoDB" id="5368934at2759"/>
<accession>R0JVN2</accession>
<dbReference type="HOGENOM" id="CLU_490887_0_0_1"/>
<evidence type="ECO:0000256" key="1">
    <source>
        <dbReference type="SAM" id="MobiDB-lite"/>
    </source>
</evidence>